<organism evidence="4 5">
    <name type="scientific">Atlanticothrix silvestris CENA357</name>
    <dbReference type="NCBI Taxonomy" id="1725252"/>
    <lineage>
        <taxon>Bacteria</taxon>
        <taxon>Bacillati</taxon>
        <taxon>Cyanobacteriota</taxon>
        <taxon>Cyanophyceae</taxon>
        <taxon>Nostocales</taxon>
        <taxon>Nodulariaceae</taxon>
        <taxon>Atlanticothrix</taxon>
        <taxon>Atlanticothrix silvestris</taxon>
    </lineage>
</organism>
<sequence length="364" mass="41379">MKVLDNLGSNQLIINLSILLSQPTGISNYAKNIFPYLKSLSPTLLTAQNYPEFNCYLVPDNLTPAHGTKGHSDRLLWTQFKLPRIYKKLRSQLLFSPLPEAPLYSNCRFVVMSHDLIPLRFPKRFSPLTPYHRYYIPQVLRQAQHIICNSQATANDIIDFYQIPASKITPIPLAHDRTHFQFLNLPTRNYFLYIGRHDPYKNLQRVIAAFAALPNDCDYELWLAGPTDPRYTPVLQTQIEELGITNQVKFLNYVPYSKLPTIINQAIALVFPSLWEGFGFPVLEAMACGTPVVTSNLSSLPEVAGDATMLINPYNTAEITQAMQTIATDLELRSHLSNQGIKRANQFSWEKTGLTTAEVLFRYL</sequence>
<gene>
    <name evidence="4" type="ORF">I8751_08315</name>
</gene>
<feature type="domain" description="Glycosyltransferase subfamily 4-like N-terminal" evidence="3">
    <location>
        <begin position="58"/>
        <end position="174"/>
    </location>
</feature>
<dbReference type="FunFam" id="3.40.50.2000:FF:000119">
    <property type="entry name" value="Glycosyl transferase group 1"/>
    <property type="match status" value="1"/>
</dbReference>
<evidence type="ECO:0000259" key="3">
    <source>
        <dbReference type="Pfam" id="PF13439"/>
    </source>
</evidence>
<dbReference type="Proteomes" id="UP000599391">
    <property type="component" value="Unassembled WGS sequence"/>
</dbReference>
<reference evidence="4 5" key="1">
    <citation type="journal article" date="2021" name="Int. J. Syst. Evol. Microbiol.">
        <title>Amazonocrinis nigriterrae gen. nov., sp. nov., Atlanticothrix silvestris gen. nov., sp. nov. and Dendronalium phyllosphericum gen. nov., sp. nov., nostocacean cyanobacteria from Brazilian environments.</title>
        <authorList>
            <person name="Alvarenga D.O."/>
            <person name="Andreote A.P.D."/>
            <person name="Branco L.H.Z."/>
            <person name="Delbaje E."/>
            <person name="Cruz R.B."/>
            <person name="Varani A.M."/>
            <person name="Fiore M.F."/>
        </authorList>
    </citation>
    <scope>NUCLEOTIDE SEQUENCE [LARGE SCALE GENOMIC DNA]</scope>
    <source>
        <strain evidence="4 5">CENA357</strain>
    </source>
</reference>
<dbReference type="EMBL" id="JAECZB010000013">
    <property type="protein sequence ID" value="MBH8552378.1"/>
    <property type="molecule type" value="Genomic_DNA"/>
</dbReference>
<feature type="domain" description="Glycosyl transferase family 1" evidence="2">
    <location>
        <begin position="180"/>
        <end position="343"/>
    </location>
</feature>
<comment type="caution">
    <text evidence="4">The sequence shown here is derived from an EMBL/GenBank/DDBJ whole genome shotgun (WGS) entry which is preliminary data.</text>
</comment>
<dbReference type="Pfam" id="PF00534">
    <property type="entry name" value="Glycos_transf_1"/>
    <property type="match status" value="1"/>
</dbReference>
<dbReference type="RefSeq" id="WP_214438690.1">
    <property type="nucleotide sequence ID" value="NZ_JAECZB010000013.1"/>
</dbReference>
<keyword evidence="5" id="KW-1185">Reference proteome</keyword>
<dbReference type="Gene3D" id="3.40.50.2000">
    <property type="entry name" value="Glycogen Phosphorylase B"/>
    <property type="match status" value="2"/>
</dbReference>
<dbReference type="InterPro" id="IPR028098">
    <property type="entry name" value="Glyco_trans_4-like_N"/>
</dbReference>
<dbReference type="PANTHER" id="PTHR46401">
    <property type="entry name" value="GLYCOSYLTRANSFERASE WBBK-RELATED"/>
    <property type="match status" value="1"/>
</dbReference>
<dbReference type="PANTHER" id="PTHR46401:SF2">
    <property type="entry name" value="GLYCOSYLTRANSFERASE WBBK-RELATED"/>
    <property type="match status" value="1"/>
</dbReference>
<protein>
    <submittedName>
        <fullName evidence="4">Glycosyltransferase family 4 protein</fullName>
    </submittedName>
</protein>
<evidence type="ECO:0000313" key="4">
    <source>
        <dbReference type="EMBL" id="MBH8552378.1"/>
    </source>
</evidence>
<dbReference type="CDD" id="cd03809">
    <property type="entry name" value="GT4_MtfB-like"/>
    <property type="match status" value="1"/>
</dbReference>
<dbReference type="GO" id="GO:0009103">
    <property type="term" value="P:lipopolysaccharide biosynthetic process"/>
    <property type="evidence" value="ECO:0007669"/>
    <property type="project" value="TreeGrafter"/>
</dbReference>
<dbReference type="AlphaFoldDB" id="A0A8J7HHB3"/>
<dbReference type="SUPFAM" id="SSF53756">
    <property type="entry name" value="UDP-Glycosyltransferase/glycogen phosphorylase"/>
    <property type="match status" value="1"/>
</dbReference>
<evidence type="ECO:0000259" key="2">
    <source>
        <dbReference type="Pfam" id="PF00534"/>
    </source>
</evidence>
<accession>A0A8J7HHB3</accession>
<dbReference type="InterPro" id="IPR001296">
    <property type="entry name" value="Glyco_trans_1"/>
</dbReference>
<evidence type="ECO:0000313" key="5">
    <source>
        <dbReference type="Proteomes" id="UP000599391"/>
    </source>
</evidence>
<keyword evidence="1" id="KW-0808">Transferase</keyword>
<dbReference type="Pfam" id="PF13439">
    <property type="entry name" value="Glyco_transf_4"/>
    <property type="match status" value="1"/>
</dbReference>
<name>A0A8J7HHB3_9CYAN</name>
<evidence type="ECO:0000256" key="1">
    <source>
        <dbReference type="ARBA" id="ARBA00022679"/>
    </source>
</evidence>
<proteinExistence type="predicted"/>
<dbReference type="GO" id="GO:0016757">
    <property type="term" value="F:glycosyltransferase activity"/>
    <property type="evidence" value="ECO:0007669"/>
    <property type="project" value="InterPro"/>
</dbReference>